<accession>A0ABP8X3X0</accession>
<dbReference type="CDD" id="cd06170">
    <property type="entry name" value="LuxR_C_like"/>
    <property type="match status" value="1"/>
</dbReference>
<evidence type="ECO:0000313" key="5">
    <source>
        <dbReference type="Proteomes" id="UP001499974"/>
    </source>
</evidence>
<dbReference type="PRINTS" id="PR00364">
    <property type="entry name" value="DISEASERSIST"/>
</dbReference>
<keyword evidence="5" id="KW-1185">Reference proteome</keyword>
<dbReference type="Gene3D" id="1.10.10.10">
    <property type="entry name" value="Winged helix-like DNA-binding domain superfamily/Winged helix DNA-binding domain"/>
    <property type="match status" value="1"/>
</dbReference>
<dbReference type="EMBL" id="BAABKM010000002">
    <property type="protein sequence ID" value="GAA4698768.1"/>
    <property type="molecule type" value="Genomic_DNA"/>
</dbReference>
<keyword evidence="1" id="KW-0547">Nucleotide-binding</keyword>
<dbReference type="PANTHER" id="PTHR16305:SF35">
    <property type="entry name" value="TRANSCRIPTIONAL ACTIVATOR DOMAIN"/>
    <property type="match status" value="1"/>
</dbReference>
<dbReference type="InterPro" id="IPR000792">
    <property type="entry name" value="Tscrpt_reg_LuxR_C"/>
</dbReference>
<dbReference type="InterPro" id="IPR027417">
    <property type="entry name" value="P-loop_NTPase"/>
</dbReference>
<sequence length="901" mass="96152">MSGSAGSGLWAGELDGLVGRDDLLARLRDLLGEGGRCAALVGIPGAGKSAVLGCTARAAAAEGWTVLTVTGHAADQGLPFAALVDLLAGAGATDALEQVFAGDPLRLRLDVAGRLEQRAGSGRLLVVLDDVQWFDESSLAVLGFVANRLAGTQVSVVAAARGEQPPDAFLGHPTVEVPALSESQAGLVLRRAGLDLDALAFAAVIDRSAGNPLALLELGRAASSGVDELGLSTVEAAFAAELVDLPAPTRRVLLLAAAGGGDLGVLGRVGRPGQMVAALAVAETTGLVRVVERQVQFRHPLARAAAYSVATTEERLSAHDDLATAYDDDPDRRAWHRAEATVVADEDVAVQLVAAAERAKRRGAGFEATRMMMRAAELSPLRADHDERMLAALAMGFPVGHFEWLAQAAARLREESDDPATRARASHFVAYALAQTMRQTDARLALVDALDQLVHVDQGFGWASLTTLATLTYATGGDTRLVADWLERYDREATPSEGPALVMERAARAWVRALIDPLARPADVLALVRDAPPFDASYPPELVASQEMLLGAAAWILDEPTVARTRQRRAVELMQRAEGSGQLSQTLACLALLHFDVGLYDEVEQAARMLSDVAEVEQLSYAAGNARELRARVAGVRGDVALARRLCAEVLLDIEIGECLALEMSVRVAMSYVHFDEHDPVGVHEQLRGLFRPDGEPVHQYLGYRHLADYVAAAVRAGAADEVGPVMEVAALRMTNPGPRHRLQLARARALIADDPEPFHLEATADPEAAQWPFELANAQLEYGVWLRRQHRPTAARTQLRAAYEVFGRLGARAWADLARTELRAAGVATAQSSSSAWGDLTAQERQVVRLAASGLTNREIGASLYLSPRTVSAHLYNAFPKLGVTARSQLRDIVEAREGS</sequence>
<feature type="domain" description="HTH luxR-type" evidence="3">
    <location>
        <begin position="834"/>
        <end position="899"/>
    </location>
</feature>
<dbReference type="Gene3D" id="3.40.50.300">
    <property type="entry name" value="P-loop containing nucleotide triphosphate hydrolases"/>
    <property type="match status" value="1"/>
</dbReference>
<dbReference type="Pfam" id="PF00196">
    <property type="entry name" value="GerE"/>
    <property type="match status" value="1"/>
</dbReference>
<organism evidence="4 5">
    <name type="scientific">Nocardioides conyzicola</name>
    <dbReference type="NCBI Taxonomy" id="1651781"/>
    <lineage>
        <taxon>Bacteria</taxon>
        <taxon>Bacillati</taxon>
        <taxon>Actinomycetota</taxon>
        <taxon>Actinomycetes</taxon>
        <taxon>Propionibacteriales</taxon>
        <taxon>Nocardioidaceae</taxon>
        <taxon>Nocardioides</taxon>
    </lineage>
</organism>
<dbReference type="InterPro" id="IPR041664">
    <property type="entry name" value="AAA_16"/>
</dbReference>
<dbReference type="SUPFAM" id="SSF46894">
    <property type="entry name" value="C-terminal effector domain of the bipartite response regulators"/>
    <property type="match status" value="1"/>
</dbReference>
<gene>
    <name evidence="4" type="ORF">GCM10023349_13730</name>
</gene>
<evidence type="ECO:0000313" key="4">
    <source>
        <dbReference type="EMBL" id="GAA4698768.1"/>
    </source>
</evidence>
<dbReference type="InterPro" id="IPR016032">
    <property type="entry name" value="Sig_transdc_resp-reg_C-effctor"/>
</dbReference>
<name>A0ABP8X3X0_9ACTN</name>
<dbReference type="SMART" id="SM00421">
    <property type="entry name" value="HTH_LUXR"/>
    <property type="match status" value="1"/>
</dbReference>
<dbReference type="PRINTS" id="PR00038">
    <property type="entry name" value="HTHLUXR"/>
</dbReference>
<dbReference type="SUPFAM" id="SSF52540">
    <property type="entry name" value="P-loop containing nucleoside triphosphate hydrolases"/>
    <property type="match status" value="1"/>
</dbReference>
<evidence type="ECO:0000256" key="1">
    <source>
        <dbReference type="ARBA" id="ARBA00022741"/>
    </source>
</evidence>
<dbReference type="PANTHER" id="PTHR16305">
    <property type="entry name" value="TESTICULAR SOLUBLE ADENYLYL CYCLASE"/>
    <property type="match status" value="1"/>
</dbReference>
<reference evidence="5" key="1">
    <citation type="journal article" date="2019" name="Int. J. Syst. Evol. Microbiol.">
        <title>The Global Catalogue of Microorganisms (GCM) 10K type strain sequencing project: providing services to taxonomists for standard genome sequencing and annotation.</title>
        <authorList>
            <consortium name="The Broad Institute Genomics Platform"/>
            <consortium name="The Broad Institute Genome Sequencing Center for Infectious Disease"/>
            <person name="Wu L."/>
            <person name="Ma J."/>
        </authorList>
    </citation>
    <scope>NUCLEOTIDE SEQUENCE [LARGE SCALE GENOMIC DNA]</scope>
    <source>
        <strain evidence="5">JCM 18531</strain>
    </source>
</reference>
<dbReference type="PROSITE" id="PS00622">
    <property type="entry name" value="HTH_LUXR_1"/>
    <property type="match status" value="1"/>
</dbReference>
<dbReference type="PROSITE" id="PS50043">
    <property type="entry name" value="HTH_LUXR_2"/>
    <property type="match status" value="1"/>
</dbReference>
<keyword evidence="2" id="KW-0067">ATP-binding</keyword>
<comment type="caution">
    <text evidence="4">The sequence shown here is derived from an EMBL/GenBank/DDBJ whole genome shotgun (WGS) entry which is preliminary data.</text>
</comment>
<evidence type="ECO:0000256" key="2">
    <source>
        <dbReference type="ARBA" id="ARBA00022840"/>
    </source>
</evidence>
<dbReference type="Proteomes" id="UP001499974">
    <property type="component" value="Unassembled WGS sequence"/>
</dbReference>
<protein>
    <submittedName>
        <fullName evidence="4">LuxR family transcriptional regulator</fullName>
    </submittedName>
</protein>
<dbReference type="Pfam" id="PF13191">
    <property type="entry name" value="AAA_16"/>
    <property type="match status" value="1"/>
</dbReference>
<dbReference type="InterPro" id="IPR036388">
    <property type="entry name" value="WH-like_DNA-bd_sf"/>
</dbReference>
<evidence type="ECO:0000259" key="3">
    <source>
        <dbReference type="PROSITE" id="PS50043"/>
    </source>
</evidence>
<dbReference type="RefSeq" id="WP_345520500.1">
    <property type="nucleotide sequence ID" value="NZ_BAABKM010000002.1"/>
</dbReference>
<proteinExistence type="predicted"/>